<reference evidence="2" key="1">
    <citation type="submission" date="2021-01" db="EMBL/GenBank/DDBJ databases">
        <title>Modified the classification status of verrucomicrobia.</title>
        <authorList>
            <person name="Feng X."/>
        </authorList>
    </citation>
    <scope>NUCLEOTIDE SEQUENCE</scope>
    <source>
        <strain evidence="2">KCTC 13126</strain>
    </source>
</reference>
<name>A0A934VQ93_9BACT</name>
<dbReference type="AlphaFoldDB" id="A0A934VQ93"/>
<gene>
    <name evidence="2" type="ORF">JIN87_05625</name>
</gene>
<feature type="region of interest" description="Disordered" evidence="1">
    <location>
        <begin position="172"/>
        <end position="241"/>
    </location>
</feature>
<proteinExistence type="predicted"/>
<evidence type="ECO:0000313" key="3">
    <source>
        <dbReference type="Proteomes" id="UP000617628"/>
    </source>
</evidence>
<feature type="compositionally biased region" description="Acidic residues" evidence="1">
    <location>
        <begin position="141"/>
        <end position="160"/>
    </location>
</feature>
<sequence>MVAIKCLQIGRLIYTDFVFLMADSNTDGSIFTEMAARRSRSDELQAKAIEQGLVVEQVVTAAPEELSVEAEPDMKPAFDMESFESSLVSENELQPVETEETPESLLEIPADPVSETLTEAEEPIRSLDTEPGEHLPTEVEATPEAEVTEEFEASDGEADVDEPILAEVEAEVDVDSSSEVELEAEEEPVSQSAEETVAAKEVVESPEGVEAGEISEELPEEEGSASQEDLIEQSGDLLGEAPEPISDAEVIMAAEELVDRIGSVVDIQSLPKTQPSRVLSKVAKSEENEEKKAEPEAIRLPEENEAPKSVESAAEPEPSPTKPKKKKKKVSLLDSYFKGL</sequence>
<feature type="compositionally biased region" description="Basic and acidic residues" evidence="1">
    <location>
        <begin position="122"/>
        <end position="137"/>
    </location>
</feature>
<accession>A0A934VQ93</accession>
<keyword evidence="3" id="KW-1185">Reference proteome</keyword>
<feature type="compositionally biased region" description="Acidic residues" evidence="1">
    <location>
        <begin position="172"/>
        <end position="188"/>
    </location>
</feature>
<feature type="region of interest" description="Disordered" evidence="1">
    <location>
        <begin position="84"/>
        <end position="160"/>
    </location>
</feature>
<comment type="caution">
    <text evidence="2">The sequence shown here is derived from an EMBL/GenBank/DDBJ whole genome shotgun (WGS) entry which is preliminary data.</text>
</comment>
<feature type="compositionally biased region" description="Acidic residues" evidence="1">
    <location>
        <begin position="213"/>
        <end position="223"/>
    </location>
</feature>
<dbReference type="EMBL" id="JAENIL010000008">
    <property type="protein sequence ID" value="MBK1876338.1"/>
    <property type="molecule type" value="Genomic_DNA"/>
</dbReference>
<feature type="compositionally biased region" description="Basic and acidic residues" evidence="1">
    <location>
        <begin position="283"/>
        <end position="308"/>
    </location>
</feature>
<protein>
    <submittedName>
        <fullName evidence="2">Uncharacterized protein</fullName>
    </submittedName>
</protein>
<evidence type="ECO:0000256" key="1">
    <source>
        <dbReference type="SAM" id="MobiDB-lite"/>
    </source>
</evidence>
<organism evidence="2 3">
    <name type="scientific">Pelagicoccus mobilis</name>
    <dbReference type="NCBI Taxonomy" id="415221"/>
    <lineage>
        <taxon>Bacteria</taxon>
        <taxon>Pseudomonadati</taxon>
        <taxon>Verrucomicrobiota</taxon>
        <taxon>Opitutia</taxon>
        <taxon>Puniceicoccales</taxon>
        <taxon>Pelagicoccaceae</taxon>
        <taxon>Pelagicoccus</taxon>
    </lineage>
</organism>
<dbReference type="Proteomes" id="UP000617628">
    <property type="component" value="Unassembled WGS sequence"/>
</dbReference>
<feature type="region of interest" description="Disordered" evidence="1">
    <location>
        <begin position="275"/>
        <end position="340"/>
    </location>
</feature>
<evidence type="ECO:0000313" key="2">
    <source>
        <dbReference type="EMBL" id="MBK1876338.1"/>
    </source>
</evidence>